<evidence type="ECO:0000313" key="1">
    <source>
        <dbReference type="EMBL" id="OLV18892.1"/>
    </source>
</evidence>
<sequence length="39" mass="4438">MNPPGKSRGRHLEMATRQREPVQCRVVVGFPARSIYELA</sequence>
<keyword evidence="2" id="KW-1185">Reference proteome</keyword>
<reference evidence="1 2" key="1">
    <citation type="submission" date="2017-01" db="EMBL/GenBank/DDBJ databases">
        <title>Genome Analysis of Deinococcus marmoris KOPRI26562.</title>
        <authorList>
            <person name="Kim J.H."/>
            <person name="Oh H.-M."/>
        </authorList>
    </citation>
    <scope>NUCLEOTIDE SEQUENCE [LARGE SCALE GENOMIC DNA]</scope>
    <source>
        <strain evidence="1 2">KOPRI26562</strain>
    </source>
</reference>
<comment type="caution">
    <text evidence="1">The sequence shown here is derived from an EMBL/GenBank/DDBJ whole genome shotgun (WGS) entry which is preliminary data.</text>
</comment>
<dbReference type="Proteomes" id="UP000186607">
    <property type="component" value="Unassembled WGS sequence"/>
</dbReference>
<evidence type="ECO:0000313" key="2">
    <source>
        <dbReference type="Proteomes" id="UP000186607"/>
    </source>
</evidence>
<dbReference type="STRING" id="249408.BOO71_0004474"/>
<dbReference type="EMBL" id="MSTI01000051">
    <property type="protein sequence ID" value="OLV18892.1"/>
    <property type="molecule type" value="Genomic_DNA"/>
</dbReference>
<name>A0A1U7P144_9DEIO</name>
<dbReference type="AlphaFoldDB" id="A0A1U7P144"/>
<proteinExistence type="predicted"/>
<protein>
    <submittedName>
        <fullName evidence="1">Uncharacterized protein</fullName>
    </submittedName>
</protein>
<gene>
    <name evidence="1" type="ORF">BOO71_0004474</name>
</gene>
<accession>A0A1U7P144</accession>
<organism evidence="1 2">
    <name type="scientific">Deinococcus marmoris</name>
    <dbReference type="NCBI Taxonomy" id="249408"/>
    <lineage>
        <taxon>Bacteria</taxon>
        <taxon>Thermotogati</taxon>
        <taxon>Deinococcota</taxon>
        <taxon>Deinococci</taxon>
        <taxon>Deinococcales</taxon>
        <taxon>Deinococcaceae</taxon>
        <taxon>Deinococcus</taxon>
    </lineage>
</organism>